<keyword evidence="7" id="KW-0449">Lipoprotein</keyword>
<evidence type="ECO:0000256" key="3">
    <source>
        <dbReference type="ARBA" id="ARBA00022544"/>
    </source>
</evidence>
<feature type="domain" description="Spore germination protein N-terminal" evidence="10">
    <location>
        <begin position="12"/>
        <end position="179"/>
    </location>
</feature>
<organism evidence="11 12">
    <name type="scientific">Tenuibacillus multivorans</name>
    <dbReference type="NCBI Taxonomy" id="237069"/>
    <lineage>
        <taxon>Bacteria</taxon>
        <taxon>Bacillati</taxon>
        <taxon>Bacillota</taxon>
        <taxon>Bacilli</taxon>
        <taxon>Bacillales</taxon>
        <taxon>Bacillaceae</taxon>
        <taxon>Tenuibacillus</taxon>
    </lineage>
</organism>
<dbReference type="PANTHER" id="PTHR35789">
    <property type="entry name" value="SPORE GERMINATION PROTEIN B3"/>
    <property type="match status" value="1"/>
</dbReference>
<comment type="similarity">
    <text evidence="2">Belongs to the GerABKC lipoprotein family.</text>
</comment>
<protein>
    <submittedName>
        <fullName evidence="11">Spore germination protein</fullName>
    </submittedName>
</protein>
<dbReference type="Gene3D" id="3.30.300.210">
    <property type="entry name" value="Nutrient germinant receptor protein C, domain 3"/>
    <property type="match status" value="1"/>
</dbReference>
<dbReference type="InterPro" id="IPR038501">
    <property type="entry name" value="Spore_GerAC_C_sf"/>
</dbReference>
<evidence type="ECO:0000313" key="11">
    <source>
        <dbReference type="EMBL" id="SDN86304.1"/>
    </source>
</evidence>
<dbReference type="Proteomes" id="UP000199334">
    <property type="component" value="Unassembled WGS sequence"/>
</dbReference>
<evidence type="ECO:0000256" key="5">
    <source>
        <dbReference type="ARBA" id="ARBA00023136"/>
    </source>
</evidence>
<dbReference type="GO" id="GO:0016020">
    <property type="term" value="C:membrane"/>
    <property type="evidence" value="ECO:0007669"/>
    <property type="project" value="UniProtKB-SubCell"/>
</dbReference>
<keyword evidence="8" id="KW-0175">Coiled coil</keyword>
<comment type="subcellular location">
    <subcellularLocation>
        <location evidence="1">Membrane</location>
        <topology evidence="1">Lipid-anchor</topology>
    </subcellularLocation>
</comment>
<keyword evidence="12" id="KW-1185">Reference proteome</keyword>
<reference evidence="11 12" key="1">
    <citation type="submission" date="2016-10" db="EMBL/GenBank/DDBJ databases">
        <authorList>
            <person name="de Groot N.N."/>
        </authorList>
    </citation>
    <scope>NUCLEOTIDE SEQUENCE [LARGE SCALE GENOMIC DNA]</scope>
    <source>
        <strain evidence="11 12">CGMCC 1.3442</strain>
    </source>
</reference>
<keyword evidence="3" id="KW-0309">Germination</keyword>
<feature type="coiled-coil region" evidence="8">
    <location>
        <begin position="279"/>
        <end position="322"/>
    </location>
</feature>
<keyword evidence="4" id="KW-0732">Signal</keyword>
<evidence type="ECO:0000256" key="6">
    <source>
        <dbReference type="ARBA" id="ARBA00023139"/>
    </source>
</evidence>
<dbReference type="InterPro" id="IPR046953">
    <property type="entry name" value="Spore_GerAC-like_C"/>
</dbReference>
<dbReference type="STRING" id="237069.SAMN05216498_0078"/>
<evidence type="ECO:0000256" key="4">
    <source>
        <dbReference type="ARBA" id="ARBA00022729"/>
    </source>
</evidence>
<dbReference type="AlphaFoldDB" id="A0A1H0EV88"/>
<dbReference type="Pfam" id="PF05504">
    <property type="entry name" value="Spore_GerAC"/>
    <property type="match status" value="1"/>
</dbReference>
<evidence type="ECO:0000256" key="7">
    <source>
        <dbReference type="ARBA" id="ARBA00023288"/>
    </source>
</evidence>
<evidence type="ECO:0000256" key="8">
    <source>
        <dbReference type="SAM" id="Coils"/>
    </source>
</evidence>
<feature type="domain" description="Spore germination GerAC-like C-terminal" evidence="9">
    <location>
        <begin position="190"/>
        <end position="365"/>
    </location>
</feature>
<name>A0A1H0EV88_9BACI</name>
<accession>A0A1H0EV88</accession>
<evidence type="ECO:0000256" key="2">
    <source>
        <dbReference type="ARBA" id="ARBA00007886"/>
    </source>
</evidence>
<evidence type="ECO:0000256" key="1">
    <source>
        <dbReference type="ARBA" id="ARBA00004635"/>
    </source>
</evidence>
<dbReference type="EMBL" id="FNIG01000010">
    <property type="protein sequence ID" value="SDN86304.1"/>
    <property type="molecule type" value="Genomic_DNA"/>
</dbReference>
<keyword evidence="6" id="KW-0564">Palmitate</keyword>
<dbReference type="InterPro" id="IPR057336">
    <property type="entry name" value="GerAC_N"/>
</dbReference>
<dbReference type="NCBIfam" id="TIGR02887">
    <property type="entry name" value="spore_ger_x_C"/>
    <property type="match status" value="1"/>
</dbReference>
<dbReference type="PANTHER" id="PTHR35789:SF1">
    <property type="entry name" value="SPORE GERMINATION PROTEIN B3"/>
    <property type="match status" value="1"/>
</dbReference>
<dbReference type="GO" id="GO:0009847">
    <property type="term" value="P:spore germination"/>
    <property type="evidence" value="ECO:0007669"/>
    <property type="project" value="InterPro"/>
</dbReference>
<keyword evidence="5" id="KW-0472">Membrane</keyword>
<proteinExistence type="inferred from homology"/>
<evidence type="ECO:0000313" key="12">
    <source>
        <dbReference type="Proteomes" id="UP000199334"/>
    </source>
</evidence>
<evidence type="ECO:0000259" key="9">
    <source>
        <dbReference type="Pfam" id="PF05504"/>
    </source>
</evidence>
<dbReference type="Pfam" id="PF25198">
    <property type="entry name" value="Spore_GerAC_N"/>
    <property type="match status" value="1"/>
</dbReference>
<dbReference type="InterPro" id="IPR008844">
    <property type="entry name" value="Spore_GerAC-like"/>
</dbReference>
<sequence>MSLTLLAGCLEQNIIEDLGIVTVYGVDQGEDVGSIKGTTVIFQFNPDITDASQIISSQGQTFREMKKNANKKSAYKIVSGQLRSILFGPEVAKDGIFPYLDPLDRDAALSDLIFVAIANEPAAEVLSAQNYEQAPNVGTYIQELLGAAVRSERIVSSTLHEFIRNYFIVGQEPLVPILSKKNNKVAIDSIAIMKSDQQVGTLSLDEIFYVRLFLKDFKAAEFQLELPIEVFKDYLEDYEVINRDELYVVMDKIYSNTKIKLVDPDALKFKVTVDMAGRIVELTERLNLQNKDVVKLMEENIQKSIKENIQNVINKTQELQADVYGFGKIYNSNIKDETLSHEKWRDMYPNIDVDVSVNMKIRSYGTVE</sequence>
<gene>
    <name evidence="11" type="ORF">SAMN05216498_0078</name>
</gene>
<evidence type="ECO:0000259" key="10">
    <source>
        <dbReference type="Pfam" id="PF25198"/>
    </source>
</evidence>